<dbReference type="AlphaFoldDB" id="A0A915EAD8"/>
<evidence type="ECO:0000313" key="2">
    <source>
        <dbReference type="WBParaSite" id="jg4566"/>
    </source>
</evidence>
<sequence>MRPLQHLWTDRSLKIEINLDPNSGEQDQYFKIGLPSYDHLFFTNFLSNCKSILISMDANEFGRFSWPNLPLANSDLKYCSYIYLKQQNCLERVEIGDILDYLLLGTDESCKKHCCLKLSRNYFQNAYGQPKIEKLVAALKQRFMQSTNAVFFDLTLTFTDFEDYAVEEFSVLNRKTDQRLRVFSGDKSILATVTL</sequence>
<dbReference type="Proteomes" id="UP000887574">
    <property type="component" value="Unplaced"/>
</dbReference>
<reference evidence="2" key="1">
    <citation type="submission" date="2022-11" db="UniProtKB">
        <authorList>
            <consortium name="WormBaseParasite"/>
        </authorList>
    </citation>
    <scope>IDENTIFICATION</scope>
</reference>
<keyword evidence="1" id="KW-1185">Reference proteome</keyword>
<proteinExistence type="predicted"/>
<accession>A0A915EAD8</accession>
<name>A0A915EAD8_9BILA</name>
<organism evidence="1 2">
    <name type="scientific">Ditylenchus dipsaci</name>
    <dbReference type="NCBI Taxonomy" id="166011"/>
    <lineage>
        <taxon>Eukaryota</taxon>
        <taxon>Metazoa</taxon>
        <taxon>Ecdysozoa</taxon>
        <taxon>Nematoda</taxon>
        <taxon>Chromadorea</taxon>
        <taxon>Rhabditida</taxon>
        <taxon>Tylenchina</taxon>
        <taxon>Tylenchomorpha</taxon>
        <taxon>Sphaerularioidea</taxon>
        <taxon>Anguinidae</taxon>
        <taxon>Anguininae</taxon>
        <taxon>Ditylenchus</taxon>
    </lineage>
</organism>
<evidence type="ECO:0000313" key="1">
    <source>
        <dbReference type="Proteomes" id="UP000887574"/>
    </source>
</evidence>
<dbReference type="WBParaSite" id="jg4566">
    <property type="protein sequence ID" value="jg4566"/>
    <property type="gene ID" value="jg4566"/>
</dbReference>
<protein>
    <submittedName>
        <fullName evidence="2">Uncharacterized protein</fullName>
    </submittedName>
</protein>